<accession>A0A2N7VLY6</accession>
<dbReference type="InterPro" id="IPR051045">
    <property type="entry name" value="TonB-dependent_transducer"/>
</dbReference>
<evidence type="ECO:0000313" key="13">
    <source>
        <dbReference type="EMBL" id="PMS18137.1"/>
    </source>
</evidence>
<evidence type="ECO:0000256" key="1">
    <source>
        <dbReference type="ARBA" id="ARBA00004383"/>
    </source>
</evidence>
<comment type="similarity">
    <text evidence="2">Belongs to the TonB family.</text>
</comment>
<evidence type="ECO:0000256" key="2">
    <source>
        <dbReference type="ARBA" id="ARBA00006555"/>
    </source>
</evidence>
<dbReference type="GO" id="GO:0098797">
    <property type="term" value="C:plasma membrane protein complex"/>
    <property type="evidence" value="ECO:0007669"/>
    <property type="project" value="TreeGrafter"/>
</dbReference>
<keyword evidence="5" id="KW-0997">Cell inner membrane</keyword>
<feature type="compositionally biased region" description="Low complexity" evidence="10">
    <location>
        <begin position="99"/>
        <end position="115"/>
    </location>
</feature>
<feature type="compositionally biased region" description="Pro residues" evidence="10">
    <location>
        <begin position="116"/>
        <end position="126"/>
    </location>
</feature>
<feature type="compositionally biased region" description="Basic and acidic residues" evidence="10">
    <location>
        <begin position="88"/>
        <end position="98"/>
    </location>
</feature>
<dbReference type="Pfam" id="PF03544">
    <property type="entry name" value="TonB_C"/>
    <property type="match status" value="1"/>
</dbReference>
<evidence type="ECO:0000259" key="12">
    <source>
        <dbReference type="PROSITE" id="PS52015"/>
    </source>
</evidence>
<proteinExistence type="inferred from homology"/>
<gene>
    <name evidence="13" type="ORF">C0Z18_18075</name>
</gene>
<name>A0A2N7VLY6_9BURK</name>
<feature type="domain" description="TonB C-terminal" evidence="12">
    <location>
        <begin position="162"/>
        <end position="254"/>
    </location>
</feature>
<dbReference type="EMBL" id="PNYA01000016">
    <property type="protein sequence ID" value="PMS18137.1"/>
    <property type="molecule type" value="Genomic_DNA"/>
</dbReference>
<evidence type="ECO:0000256" key="7">
    <source>
        <dbReference type="ARBA" id="ARBA00022927"/>
    </source>
</evidence>
<keyword evidence="9 11" id="KW-0472">Membrane</keyword>
<dbReference type="PROSITE" id="PS52015">
    <property type="entry name" value="TONB_CTD"/>
    <property type="match status" value="1"/>
</dbReference>
<evidence type="ECO:0000256" key="6">
    <source>
        <dbReference type="ARBA" id="ARBA00022692"/>
    </source>
</evidence>
<dbReference type="GO" id="GO:0015031">
    <property type="term" value="P:protein transport"/>
    <property type="evidence" value="ECO:0007669"/>
    <property type="project" value="UniProtKB-KW"/>
</dbReference>
<dbReference type="Gene3D" id="3.30.1150.10">
    <property type="match status" value="1"/>
</dbReference>
<keyword evidence="14" id="KW-1185">Reference proteome</keyword>
<keyword evidence="3" id="KW-0813">Transport</keyword>
<evidence type="ECO:0000256" key="5">
    <source>
        <dbReference type="ARBA" id="ARBA00022519"/>
    </source>
</evidence>
<sequence>MQASSPVAAGVGPATPSRMSRSRIVPAFLCVALAHAVLIAVFVTANRAAVPRPIESTAIVAQLLSEPSNAPAVPVQSPAQPPAKRVQHQPERRPEIRPAKPVSKQQAAAPAAKPVAPAPVPAPTGPAAPSVERASAPTAQAAANPSSAASSVARETIAVAAPKHVEHAECRIVKPAYPELSRRRGETGTATVRFVIGTSGAIDAVSLAKSSGFTRLDDAAVDALRASACQPYLENGSPIRVSYTQAFTFGLDDD</sequence>
<dbReference type="Proteomes" id="UP000235616">
    <property type="component" value="Unassembled WGS sequence"/>
</dbReference>
<evidence type="ECO:0000256" key="9">
    <source>
        <dbReference type="ARBA" id="ARBA00023136"/>
    </source>
</evidence>
<protein>
    <submittedName>
        <fullName evidence="13">Energy transducer TonB</fullName>
    </submittedName>
</protein>
<feature type="compositionally biased region" description="Low complexity" evidence="10">
    <location>
        <begin position="127"/>
        <end position="149"/>
    </location>
</feature>
<keyword evidence="4" id="KW-1003">Cell membrane</keyword>
<evidence type="ECO:0000256" key="10">
    <source>
        <dbReference type="SAM" id="MobiDB-lite"/>
    </source>
</evidence>
<dbReference type="GO" id="GO:0055085">
    <property type="term" value="P:transmembrane transport"/>
    <property type="evidence" value="ECO:0007669"/>
    <property type="project" value="InterPro"/>
</dbReference>
<comment type="subcellular location">
    <subcellularLocation>
        <location evidence="1">Cell inner membrane</location>
        <topology evidence="1">Single-pass membrane protein</topology>
        <orientation evidence="1">Periplasmic side</orientation>
    </subcellularLocation>
</comment>
<dbReference type="SUPFAM" id="SSF74653">
    <property type="entry name" value="TolA/TonB C-terminal domain"/>
    <property type="match status" value="1"/>
</dbReference>
<feature type="region of interest" description="Disordered" evidence="10">
    <location>
        <begin position="69"/>
        <end position="149"/>
    </location>
</feature>
<evidence type="ECO:0000256" key="11">
    <source>
        <dbReference type="SAM" id="Phobius"/>
    </source>
</evidence>
<organism evidence="13 14">
    <name type="scientific">Trinickia dabaoshanensis</name>
    <dbReference type="NCBI Taxonomy" id="564714"/>
    <lineage>
        <taxon>Bacteria</taxon>
        <taxon>Pseudomonadati</taxon>
        <taxon>Pseudomonadota</taxon>
        <taxon>Betaproteobacteria</taxon>
        <taxon>Burkholderiales</taxon>
        <taxon>Burkholderiaceae</taxon>
        <taxon>Trinickia</taxon>
    </lineage>
</organism>
<dbReference type="GO" id="GO:0031992">
    <property type="term" value="F:energy transducer activity"/>
    <property type="evidence" value="ECO:0007669"/>
    <property type="project" value="TreeGrafter"/>
</dbReference>
<keyword evidence="6 11" id="KW-0812">Transmembrane</keyword>
<evidence type="ECO:0000256" key="4">
    <source>
        <dbReference type="ARBA" id="ARBA00022475"/>
    </source>
</evidence>
<evidence type="ECO:0000313" key="14">
    <source>
        <dbReference type="Proteomes" id="UP000235616"/>
    </source>
</evidence>
<evidence type="ECO:0000256" key="8">
    <source>
        <dbReference type="ARBA" id="ARBA00022989"/>
    </source>
</evidence>
<dbReference type="AlphaFoldDB" id="A0A2N7VLY6"/>
<reference evidence="13 14" key="1">
    <citation type="submission" date="2018-01" db="EMBL/GenBank/DDBJ databases">
        <title>Whole genome analyses suggest that Burkholderia sensu lato contains two further novel genera in the rhizoxinica-symbiotica group Mycetohabitans gen. nov., and Trinickia gen. nov.: implications for the evolution of diazotrophy and nodulation in the Burkholderiaceae.</title>
        <authorList>
            <person name="Estrada-de los Santos P."/>
            <person name="Palmer M."/>
            <person name="Chavez-Ramirez B."/>
            <person name="Beukes C."/>
            <person name="Steenkamp E.T."/>
            <person name="Hirsch A.M."/>
            <person name="Manyaka P."/>
            <person name="Maluk M."/>
            <person name="Lafos M."/>
            <person name="Crook M."/>
            <person name="Gross E."/>
            <person name="Simon M.F."/>
            <person name="Bueno dos Reis Junior F."/>
            <person name="Poole P.S."/>
            <person name="Venter S.N."/>
            <person name="James E.K."/>
        </authorList>
    </citation>
    <scope>NUCLEOTIDE SEQUENCE [LARGE SCALE GENOMIC DNA]</scope>
    <source>
        <strain evidence="13 14">GIMN1.004</strain>
    </source>
</reference>
<dbReference type="InterPro" id="IPR006260">
    <property type="entry name" value="TonB/TolA_C"/>
</dbReference>
<dbReference type="PANTHER" id="PTHR33446:SF2">
    <property type="entry name" value="PROTEIN TONB"/>
    <property type="match status" value="1"/>
</dbReference>
<evidence type="ECO:0000256" key="3">
    <source>
        <dbReference type="ARBA" id="ARBA00022448"/>
    </source>
</evidence>
<feature type="transmembrane region" description="Helical" evidence="11">
    <location>
        <begin position="24"/>
        <end position="45"/>
    </location>
</feature>
<dbReference type="InterPro" id="IPR037682">
    <property type="entry name" value="TonB_C"/>
</dbReference>
<dbReference type="NCBIfam" id="TIGR01352">
    <property type="entry name" value="tonB_Cterm"/>
    <property type="match status" value="1"/>
</dbReference>
<keyword evidence="7" id="KW-0653">Protein transport</keyword>
<comment type="caution">
    <text evidence="13">The sequence shown here is derived from an EMBL/GenBank/DDBJ whole genome shotgun (WGS) entry which is preliminary data.</text>
</comment>
<feature type="compositionally biased region" description="Low complexity" evidence="10">
    <location>
        <begin position="69"/>
        <end position="78"/>
    </location>
</feature>
<dbReference type="PANTHER" id="PTHR33446">
    <property type="entry name" value="PROTEIN TONB-RELATED"/>
    <property type="match status" value="1"/>
</dbReference>
<keyword evidence="8 11" id="KW-1133">Transmembrane helix</keyword>